<dbReference type="PANTHER" id="PTHR47268">
    <property type="entry name" value="ACYLPHOSPHATASE"/>
    <property type="match status" value="1"/>
</dbReference>
<proteinExistence type="inferred from homology"/>
<gene>
    <name evidence="10" type="ORF">GBA65_14360</name>
</gene>
<dbReference type="InterPro" id="IPR001792">
    <property type="entry name" value="Acylphosphatase-like_dom"/>
</dbReference>
<dbReference type="InterPro" id="IPR020456">
    <property type="entry name" value="Acylphosphatase"/>
</dbReference>
<name>A0A6G8PZ94_9ACTN</name>
<sequence>MNDASDNATNNQRRMRVLVSGRVQGVFFRDSTRERAEALGLSGWVRNLPDGTVEAVFEGDGDRVGEMVSWCETGPPDAEVRNVSAETEEPENLRGFEVR</sequence>
<dbReference type="Proteomes" id="UP000502706">
    <property type="component" value="Chromosome"/>
</dbReference>
<feature type="active site" evidence="5">
    <location>
        <position position="29"/>
    </location>
</feature>
<keyword evidence="5 6" id="KW-0378">Hydrolase</keyword>
<evidence type="ECO:0000256" key="1">
    <source>
        <dbReference type="ARBA" id="ARBA00005614"/>
    </source>
</evidence>
<dbReference type="EC" id="3.6.1.7" evidence="2 5"/>
<evidence type="ECO:0000313" key="11">
    <source>
        <dbReference type="Proteomes" id="UP000502706"/>
    </source>
</evidence>
<evidence type="ECO:0000256" key="6">
    <source>
        <dbReference type="RuleBase" id="RU000553"/>
    </source>
</evidence>
<organism evidence="10 11">
    <name type="scientific">Rubrobacter marinus</name>
    <dbReference type="NCBI Taxonomy" id="2653852"/>
    <lineage>
        <taxon>Bacteria</taxon>
        <taxon>Bacillati</taxon>
        <taxon>Actinomycetota</taxon>
        <taxon>Rubrobacteria</taxon>
        <taxon>Rubrobacterales</taxon>
        <taxon>Rubrobacteraceae</taxon>
        <taxon>Rubrobacter</taxon>
    </lineage>
</organism>
<dbReference type="PROSITE" id="PS00150">
    <property type="entry name" value="ACYLPHOSPHATASE_1"/>
    <property type="match status" value="1"/>
</dbReference>
<evidence type="ECO:0000256" key="5">
    <source>
        <dbReference type="PROSITE-ProRule" id="PRU00520"/>
    </source>
</evidence>
<dbReference type="InterPro" id="IPR036046">
    <property type="entry name" value="Acylphosphatase-like_dom_sf"/>
</dbReference>
<dbReference type="AlphaFoldDB" id="A0A6G8PZ94"/>
<evidence type="ECO:0000256" key="2">
    <source>
        <dbReference type="ARBA" id="ARBA00012150"/>
    </source>
</evidence>
<evidence type="ECO:0000256" key="7">
    <source>
        <dbReference type="RuleBase" id="RU004168"/>
    </source>
</evidence>
<dbReference type="Pfam" id="PF00708">
    <property type="entry name" value="Acylphosphatase"/>
    <property type="match status" value="1"/>
</dbReference>
<evidence type="ECO:0000256" key="8">
    <source>
        <dbReference type="SAM" id="MobiDB-lite"/>
    </source>
</evidence>
<dbReference type="RefSeq" id="WP_166397170.1">
    <property type="nucleotide sequence ID" value="NZ_CP045121.1"/>
</dbReference>
<dbReference type="Gene3D" id="3.30.70.100">
    <property type="match status" value="1"/>
</dbReference>
<dbReference type="InterPro" id="IPR017968">
    <property type="entry name" value="Acylphosphatase_CS"/>
</dbReference>
<dbReference type="EMBL" id="CP045121">
    <property type="protein sequence ID" value="QIN79505.1"/>
    <property type="molecule type" value="Genomic_DNA"/>
</dbReference>
<dbReference type="PROSITE" id="PS51160">
    <property type="entry name" value="ACYLPHOSPHATASE_3"/>
    <property type="match status" value="1"/>
</dbReference>
<protein>
    <recommendedName>
        <fullName evidence="3 5">Acylphosphatase</fullName>
        <ecNumber evidence="2 5">3.6.1.7</ecNumber>
    </recommendedName>
</protein>
<comment type="catalytic activity">
    <reaction evidence="4 5 6">
        <text>an acyl phosphate + H2O = a carboxylate + phosphate + H(+)</text>
        <dbReference type="Rhea" id="RHEA:14965"/>
        <dbReference type="ChEBI" id="CHEBI:15377"/>
        <dbReference type="ChEBI" id="CHEBI:15378"/>
        <dbReference type="ChEBI" id="CHEBI:29067"/>
        <dbReference type="ChEBI" id="CHEBI:43474"/>
        <dbReference type="ChEBI" id="CHEBI:59918"/>
        <dbReference type="EC" id="3.6.1.7"/>
    </reaction>
</comment>
<keyword evidence="11" id="KW-1185">Reference proteome</keyword>
<feature type="region of interest" description="Disordered" evidence="8">
    <location>
        <begin position="72"/>
        <end position="99"/>
    </location>
</feature>
<comment type="similarity">
    <text evidence="1 7">Belongs to the acylphosphatase family.</text>
</comment>
<accession>A0A6G8PZ94</accession>
<feature type="active site" evidence="5">
    <location>
        <position position="47"/>
    </location>
</feature>
<feature type="domain" description="Acylphosphatase-like" evidence="9">
    <location>
        <begin position="14"/>
        <end position="99"/>
    </location>
</feature>
<dbReference type="PROSITE" id="PS00151">
    <property type="entry name" value="ACYLPHOSPHATASE_2"/>
    <property type="match status" value="1"/>
</dbReference>
<evidence type="ECO:0000313" key="10">
    <source>
        <dbReference type="EMBL" id="QIN79505.1"/>
    </source>
</evidence>
<evidence type="ECO:0000256" key="4">
    <source>
        <dbReference type="ARBA" id="ARBA00047645"/>
    </source>
</evidence>
<dbReference type="SUPFAM" id="SSF54975">
    <property type="entry name" value="Acylphosphatase/BLUF domain-like"/>
    <property type="match status" value="1"/>
</dbReference>
<evidence type="ECO:0000259" key="9">
    <source>
        <dbReference type="PROSITE" id="PS51160"/>
    </source>
</evidence>
<dbReference type="PANTHER" id="PTHR47268:SF4">
    <property type="entry name" value="ACYLPHOSPHATASE"/>
    <property type="match status" value="1"/>
</dbReference>
<dbReference type="KEGG" id="rmar:GBA65_14360"/>
<dbReference type="GO" id="GO:0003998">
    <property type="term" value="F:acylphosphatase activity"/>
    <property type="evidence" value="ECO:0007669"/>
    <property type="project" value="UniProtKB-EC"/>
</dbReference>
<reference evidence="10 11" key="1">
    <citation type="submission" date="2019-10" db="EMBL/GenBank/DDBJ databases">
        <title>Rubrobacter sp nov SCSIO 52915 isolated from a deep-sea sediment in the South China Sea.</title>
        <authorList>
            <person name="Chen R.W."/>
        </authorList>
    </citation>
    <scope>NUCLEOTIDE SEQUENCE [LARGE SCALE GENOMIC DNA]</scope>
    <source>
        <strain evidence="10 11">SCSIO 52915</strain>
    </source>
</reference>
<evidence type="ECO:0000256" key="3">
    <source>
        <dbReference type="ARBA" id="ARBA00015991"/>
    </source>
</evidence>
<dbReference type="PRINTS" id="PR00112">
    <property type="entry name" value="ACYLPHPHTASE"/>
</dbReference>